<reference evidence="1" key="1">
    <citation type="journal article" date="2013" name="Genome Biol.">
        <title>Draft genome of the mountain pine beetle, Dendroctonus ponderosae Hopkins, a major forest pest.</title>
        <authorList>
            <person name="Keeling C.I."/>
            <person name="Yuen M.M."/>
            <person name="Liao N.Y."/>
            <person name="Docking T.R."/>
            <person name="Chan S.K."/>
            <person name="Taylor G.A."/>
            <person name="Palmquist D.L."/>
            <person name="Jackman S.D."/>
            <person name="Nguyen A."/>
            <person name="Li M."/>
            <person name="Henderson H."/>
            <person name="Janes J.K."/>
            <person name="Zhao Y."/>
            <person name="Pandoh P."/>
            <person name="Moore R."/>
            <person name="Sperling F.A."/>
            <person name="Huber D.P."/>
            <person name="Birol I."/>
            <person name="Jones S.J."/>
            <person name="Bohlmann J."/>
        </authorList>
    </citation>
    <scope>NUCLEOTIDE SEQUENCE</scope>
</reference>
<gene>
    <name evidence="1" type="ORF">YQE_12875</name>
</gene>
<dbReference type="AlphaFoldDB" id="N6SYR4"/>
<sequence length="88" mass="9299">MVLWAPMSTLLIIVPKPSTVSSSYIELHCASPMGGKVLICLDQSVLLQANASETMSVGHSSAAFTAFSPKKSPIAQRGSPQAKRLLSK</sequence>
<organism evidence="1">
    <name type="scientific">Dendroctonus ponderosae</name>
    <name type="common">Mountain pine beetle</name>
    <dbReference type="NCBI Taxonomy" id="77166"/>
    <lineage>
        <taxon>Eukaryota</taxon>
        <taxon>Metazoa</taxon>
        <taxon>Ecdysozoa</taxon>
        <taxon>Arthropoda</taxon>
        <taxon>Hexapoda</taxon>
        <taxon>Insecta</taxon>
        <taxon>Pterygota</taxon>
        <taxon>Neoptera</taxon>
        <taxon>Endopterygota</taxon>
        <taxon>Coleoptera</taxon>
        <taxon>Polyphaga</taxon>
        <taxon>Cucujiformia</taxon>
        <taxon>Curculionidae</taxon>
        <taxon>Scolytinae</taxon>
        <taxon>Dendroctonus</taxon>
    </lineage>
</organism>
<name>N6SYR4_DENPD</name>
<accession>N6SYR4</accession>
<dbReference type="EMBL" id="KB741292">
    <property type="protein sequence ID" value="ENN70368.1"/>
    <property type="molecule type" value="Genomic_DNA"/>
</dbReference>
<proteinExistence type="predicted"/>
<dbReference type="HOGENOM" id="CLU_2471375_0_0_1"/>
<evidence type="ECO:0000313" key="1">
    <source>
        <dbReference type="EMBL" id="ENN70368.1"/>
    </source>
</evidence>
<feature type="non-terminal residue" evidence="1">
    <location>
        <position position="1"/>
    </location>
</feature>
<protein>
    <submittedName>
        <fullName evidence="1">Uncharacterized protein</fullName>
    </submittedName>
</protein>